<feature type="compositionally biased region" description="Basic and acidic residues" evidence="5">
    <location>
        <begin position="15"/>
        <end position="28"/>
    </location>
</feature>
<keyword evidence="8" id="KW-1185">Reference proteome</keyword>
<evidence type="ECO:0000256" key="3">
    <source>
        <dbReference type="ARBA" id="ARBA00034868"/>
    </source>
</evidence>
<evidence type="ECO:0000256" key="5">
    <source>
        <dbReference type="SAM" id="MobiDB-lite"/>
    </source>
</evidence>
<sequence length="470" mass="53211">NFIEMSPEYSTLIAAEDRSSVPRREDAQVPRFENIQNGGADIENGEVSPIQKDIANQELNDVAINMTSPQKQTNNENLEEKCPKDQKPSTSPPSNKYGKKPPYSYNALIMMAIKKSPRKRLTLSQIYQYITTTFPYYKENKQAWQNSIRHNLSLNKCFVKVPRHYDDPGKGNYWMLDPSSDDVYIGSSTGKLRRRSSSSQARGRLALRRRTFAQVFGSPQDILQHDPPQQIIRTDVTSRAAMLRHHDAARTMLGSGIPQRADPYPMFQHTRFPMTTETDSRYRQLYRARLEQYYAHLASSALFGHMQATALNAQPRIVKSNPASPEPVHSHYEQTTSPNTAPPRSDTSTPPRGIERPWASPPRRRCDVTKHETIDRDVVSRCSSESSNESSRNKREVTENSTNSPIQQLSTRGGLPFYLTPTPNPCPNFLMPNTAGLVPNPSYPFFFPQPFHPALAFLSRPQTVASSSQL</sequence>
<dbReference type="SUPFAM" id="SSF46785">
    <property type="entry name" value="Winged helix' DNA-binding domain"/>
    <property type="match status" value="1"/>
</dbReference>
<dbReference type="GO" id="GO:0030154">
    <property type="term" value="P:cell differentiation"/>
    <property type="evidence" value="ECO:0000318"/>
    <property type="project" value="GO_Central"/>
</dbReference>
<dbReference type="STRING" id="7719.ENSCINP00000024412"/>
<proteinExistence type="predicted"/>
<dbReference type="CDD" id="cd20021">
    <property type="entry name" value="FH_FOXG"/>
    <property type="match status" value="1"/>
</dbReference>
<reference evidence="7" key="4">
    <citation type="submission" date="2025-09" db="UniProtKB">
        <authorList>
            <consortium name="Ensembl"/>
        </authorList>
    </citation>
    <scope>IDENTIFICATION</scope>
</reference>
<dbReference type="FunFam" id="1.10.10.10:FF:000135">
    <property type="entry name" value="forkhead box protein G1"/>
    <property type="match status" value="1"/>
</dbReference>
<dbReference type="PROSITE" id="PS00658">
    <property type="entry name" value="FORK_HEAD_2"/>
    <property type="match status" value="1"/>
</dbReference>
<evidence type="ECO:0000313" key="7">
    <source>
        <dbReference type="Ensembl" id="ENSCINP00000024412.2"/>
    </source>
</evidence>
<feature type="region of interest" description="Disordered" evidence="5">
    <location>
        <begin position="68"/>
        <end position="101"/>
    </location>
</feature>
<feature type="compositionally biased region" description="Polar residues" evidence="5">
    <location>
        <begin position="399"/>
        <end position="411"/>
    </location>
</feature>
<name>F6SFW9_CIOIN</name>
<organism evidence="7 8">
    <name type="scientific">Ciona intestinalis</name>
    <name type="common">Transparent sea squirt</name>
    <name type="synonym">Ascidia intestinalis</name>
    <dbReference type="NCBI Taxonomy" id="7719"/>
    <lineage>
        <taxon>Eukaryota</taxon>
        <taxon>Metazoa</taxon>
        <taxon>Chordata</taxon>
        <taxon>Tunicata</taxon>
        <taxon>Ascidiacea</taxon>
        <taxon>Phlebobranchia</taxon>
        <taxon>Cionidae</taxon>
        <taxon>Ciona</taxon>
    </lineage>
</organism>
<dbReference type="InterPro" id="IPR030456">
    <property type="entry name" value="TF_fork_head_CS_2"/>
</dbReference>
<dbReference type="Gene3D" id="1.10.10.10">
    <property type="entry name" value="Winged helix-like DNA-binding domain superfamily/Winged helix DNA-binding domain"/>
    <property type="match status" value="1"/>
</dbReference>
<reference evidence="8" key="1">
    <citation type="journal article" date="2002" name="Science">
        <title>The draft genome of Ciona intestinalis: insights into chordate and vertebrate origins.</title>
        <authorList>
            <person name="Dehal P."/>
            <person name="Satou Y."/>
            <person name="Campbell R.K."/>
            <person name="Chapman J."/>
            <person name="Degnan B."/>
            <person name="De Tomaso A."/>
            <person name="Davidson B."/>
            <person name="Di Gregorio A."/>
            <person name="Gelpke M."/>
            <person name="Goodstein D.M."/>
            <person name="Harafuji N."/>
            <person name="Hastings K.E."/>
            <person name="Ho I."/>
            <person name="Hotta K."/>
            <person name="Huang W."/>
            <person name="Kawashima T."/>
            <person name="Lemaire P."/>
            <person name="Martinez D."/>
            <person name="Meinertzhagen I.A."/>
            <person name="Necula S."/>
            <person name="Nonaka M."/>
            <person name="Putnam N."/>
            <person name="Rash S."/>
            <person name="Saiga H."/>
            <person name="Satake M."/>
            <person name="Terry A."/>
            <person name="Yamada L."/>
            <person name="Wang H.G."/>
            <person name="Awazu S."/>
            <person name="Azumi K."/>
            <person name="Boore J."/>
            <person name="Branno M."/>
            <person name="Chin-Bow S."/>
            <person name="DeSantis R."/>
            <person name="Doyle S."/>
            <person name="Francino P."/>
            <person name="Keys D.N."/>
            <person name="Haga S."/>
            <person name="Hayashi H."/>
            <person name="Hino K."/>
            <person name="Imai K.S."/>
            <person name="Inaba K."/>
            <person name="Kano S."/>
            <person name="Kobayashi K."/>
            <person name="Kobayashi M."/>
            <person name="Lee B.I."/>
            <person name="Makabe K.W."/>
            <person name="Manohar C."/>
            <person name="Matassi G."/>
            <person name="Medina M."/>
            <person name="Mochizuki Y."/>
            <person name="Mount S."/>
            <person name="Morishita T."/>
            <person name="Miura S."/>
            <person name="Nakayama A."/>
            <person name="Nishizaka S."/>
            <person name="Nomoto H."/>
            <person name="Ohta F."/>
            <person name="Oishi K."/>
            <person name="Rigoutsos I."/>
            <person name="Sano M."/>
            <person name="Sasaki A."/>
            <person name="Sasakura Y."/>
            <person name="Shoguchi E."/>
            <person name="Shin-i T."/>
            <person name="Spagnuolo A."/>
            <person name="Stainier D."/>
            <person name="Suzuki M.M."/>
            <person name="Tassy O."/>
            <person name="Takatori N."/>
            <person name="Tokuoka M."/>
            <person name="Yagi K."/>
            <person name="Yoshizaki F."/>
            <person name="Wada S."/>
            <person name="Zhang C."/>
            <person name="Hyatt P.D."/>
            <person name="Larimer F."/>
            <person name="Detter C."/>
            <person name="Doggett N."/>
            <person name="Glavina T."/>
            <person name="Hawkins T."/>
            <person name="Richardson P."/>
            <person name="Lucas S."/>
            <person name="Kohara Y."/>
            <person name="Levine M."/>
            <person name="Satoh N."/>
            <person name="Rokhsar D.S."/>
        </authorList>
    </citation>
    <scope>NUCLEOTIDE SEQUENCE [LARGE SCALE GENOMIC DNA]</scope>
</reference>
<feature type="domain" description="Fork-head" evidence="6">
    <location>
        <begin position="100"/>
        <end position="194"/>
    </location>
</feature>
<accession>F6SFW9</accession>
<evidence type="ECO:0000313" key="8">
    <source>
        <dbReference type="Proteomes" id="UP000008144"/>
    </source>
</evidence>
<feature type="compositionally biased region" description="Basic and acidic residues" evidence="5">
    <location>
        <begin position="78"/>
        <end position="87"/>
    </location>
</feature>
<evidence type="ECO:0000256" key="1">
    <source>
        <dbReference type="ARBA" id="ARBA00004123"/>
    </source>
</evidence>
<evidence type="ECO:0000259" key="6">
    <source>
        <dbReference type="PROSITE" id="PS50039"/>
    </source>
</evidence>
<feature type="compositionally biased region" description="Basic and acidic residues" evidence="5">
    <location>
        <begin position="364"/>
        <end position="379"/>
    </location>
</feature>
<keyword evidence="4" id="KW-0539">Nucleus</keyword>
<dbReference type="Ensembl" id="ENSCINT00000024658.2">
    <property type="protein sequence ID" value="ENSCINP00000024412.2"/>
    <property type="gene ID" value="ENSCING00000013252.2"/>
</dbReference>
<reference evidence="7" key="3">
    <citation type="submission" date="2025-08" db="UniProtKB">
        <authorList>
            <consortium name="Ensembl"/>
        </authorList>
    </citation>
    <scope>IDENTIFICATION</scope>
</reference>
<dbReference type="GO" id="GO:0000981">
    <property type="term" value="F:DNA-binding transcription factor activity, RNA polymerase II-specific"/>
    <property type="evidence" value="ECO:0000318"/>
    <property type="project" value="GO_Central"/>
</dbReference>
<keyword evidence="2 4" id="KW-0238">DNA-binding</keyword>
<dbReference type="GO" id="GO:0009653">
    <property type="term" value="P:anatomical structure morphogenesis"/>
    <property type="evidence" value="ECO:0000318"/>
    <property type="project" value="GO_Central"/>
</dbReference>
<dbReference type="InParanoid" id="F6SFW9"/>
<dbReference type="InterPro" id="IPR047208">
    <property type="entry name" value="FOXG1"/>
</dbReference>
<dbReference type="PANTHER" id="PTHR46617:SF3">
    <property type="entry name" value="FORKHEAD BOX PROTEIN G1"/>
    <property type="match status" value="1"/>
</dbReference>
<dbReference type="GO" id="GO:0006357">
    <property type="term" value="P:regulation of transcription by RNA polymerase II"/>
    <property type="evidence" value="ECO:0000318"/>
    <property type="project" value="GO_Central"/>
</dbReference>
<dbReference type="SMART" id="SM00339">
    <property type="entry name" value="FH"/>
    <property type="match status" value="1"/>
</dbReference>
<dbReference type="InterPro" id="IPR036390">
    <property type="entry name" value="WH_DNA-bd_sf"/>
</dbReference>
<dbReference type="GeneTree" id="ENSGT00940000165356"/>
<feature type="compositionally biased region" description="Low complexity" evidence="5">
    <location>
        <begin position="380"/>
        <end position="390"/>
    </location>
</feature>
<dbReference type="GO" id="GO:0000978">
    <property type="term" value="F:RNA polymerase II cis-regulatory region sequence-specific DNA binding"/>
    <property type="evidence" value="ECO:0000318"/>
    <property type="project" value="GO_Central"/>
</dbReference>
<evidence type="ECO:0000256" key="2">
    <source>
        <dbReference type="ARBA" id="ARBA00023125"/>
    </source>
</evidence>
<dbReference type="GO" id="GO:0005634">
    <property type="term" value="C:nucleus"/>
    <property type="evidence" value="ECO:0007669"/>
    <property type="project" value="UniProtKB-SubCell"/>
</dbReference>
<feature type="DNA-binding region" description="Fork-head" evidence="4">
    <location>
        <begin position="100"/>
        <end position="194"/>
    </location>
</feature>
<feature type="region of interest" description="Disordered" evidence="5">
    <location>
        <begin position="14"/>
        <end position="48"/>
    </location>
</feature>
<evidence type="ECO:0000256" key="4">
    <source>
        <dbReference type="PROSITE-ProRule" id="PRU00089"/>
    </source>
</evidence>
<protein>
    <recommendedName>
        <fullName evidence="3">Forkhead box protein G1</fullName>
    </recommendedName>
</protein>
<dbReference type="HOGENOM" id="CLU_046365_0_0_1"/>
<dbReference type="EMBL" id="EAAA01002666">
    <property type="status" value="NOT_ANNOTATED_CDS"/>
    <property type="molecule type" value="Genomic_DNA"/>
</dbReference>
<dbReference type="InterPro" id="IPR018122">
    <property type="entry name" value="TF_fork_head_CS_1"/>
</dbReference>
<dbReference type="Proteomes" id="UP000008144">
    <property type="component" value="Chromosome 8"/>
</dbReference>
<reference evidence="7" key="2">
    <citation type="journal article" date="2008" name="Genome Biol.">
        <title>Improved genome assembly and evidence-based global gene model set for the chordate Ciona intestinalis: new insight into intron and operon populations.</title>
        <authorList>
            <person name="Satou Y."/>
            <person name="Mineta K."/>
            <person name="Ogasawara M."/>
            <person name="Sasakura Y."/>
            <person name="Shoguchi E."/>
            <person name="Ueno K."/>
            <person name="Yamada L."/>
            <person name="Matsumoto J."/>
            <person name="Wasserscheid J."/>
            <person name="Dewar K."/>
            <person name="Wiley G.B."/>
            <person name="Macmil S.L."/>
            <person name="Roe B.A."/>
            <person name="Zeller R.W."/>
            <person name="Hastings K.E."/>
            <person name="Lemaire P."/>
            <person name="Lindquist E."/>
            <person name="Endo T."/>
            <person name="Hotta K."/>
            <person name="Inaba K."/>
        </authorList>
    </citation>
    <scope>NUCLEOTIDE SEQUENCE [LARGE SCALE GENOMIC DNA]</scope>
    <source>
        <strain evidence="7">wild type</strain>
    </source>
</reference>
<dbReference type="Pfam" id="PF00250">
    <property type="entry name" value="Forkhead"/>
    <property type="match status" value="1"/>
</dbReference>
<dbReference type="InterPro" id="IPR001766">
    <property type="entry name" value="Fork_head_dom"/>
</dbReference>
<dbReference type="PRINTS" id="PR00053">
    <property type="entry name" value="FORKHEAD"/>
</dbReference>
<dbReference type="PANTHER" id="PTHR46617">
    <property type="entry name" value="FORKHEAD BOX PROTEIN G1"/>
    <property type="match status" value="1"/>
</dbReference>
<dbReference type="AlphaFoldDB" id="F6SFW9"/>
<dbReference type="OMA" id="IERPWAS"/>
<comment type="subcellular location">
    <subcellularLocation>
        <location evidence="1 4">Nucleus</location>
    </subcellularLocation>
</comment>
<dbReference type="InterPro" id="IPR036388">
    <property type="entry name" value="WH-like_DNA-bd_sf"/>
</dbReference>
<feature type="region of interest" description="Disordered" evidence="5">
    <location>
        <begin position="318"/>
        <end position="415"/>
    </location>
</feature>
<dbReference type="PROSITE" id="PS50039">
    <property type="entry name" value="FORK_HEAD_3"/>
    <property type="match status" value="1"/>
</dbReference>
<dbReference type="PROSITE" id="PS00657">
    <property type="entry name" value="FORK_HEAD_1"/>
    <property type="match status" value="1"/>
</dbReference>